<dbReference type="AlphaFoldDB" id="A0A9X5E020"/>
<dbReference type="GO" id="GO:0000160">
    <property type="term" value="P:phosphorelay signal transduction system"/>
    <property type="evidence" value="ECO:0007669"/>
    <property type="project" value="InterPro"/>
</dbReference>
<organism evidence="3 4">
    <name type="scientific">Scytonema millei VB511283</name>
    <dbReference type="NCBI Taxonomy" id="1245923"/>
    <lineage>
        <taxon>Bacteria</taxon>
        <taxon>Bacillati</taxon>
        <taxon>Cyanobacteriota</taxon>
        <taxon>Cyanophyceae</taxon>
        <taxon>Nostocales</taxon>
        <taxon>Scytonemataceae</taxon>
        <taxon>Scytonema</taxon>
    </lineage>
</organism>
<dbReference type="SUPFAM" id="SSF52172">
    <property type="entry name" value="CheY-like"/>
    <property type="match status" value="1"/>
</dbReference>
<dbReference type="RefSeq" id="WP_039714760.1">
    <property type="nucleotide sequence ID" value="NZ_JTJC03000001.1"/>
</dbReference>
<dbReference type="CDD" id="cd17541">
    <property type="entry name" value="REC_CheB-like"/>
    <property type="match status" value="1"/>
</dbReference>
<dbReference type="Pfam" id="PF00072">
    <property type="entry name" value="Response_reg"/>
    <property type="match status" value="1"/>
</dbReference>
<dbReference type="SMART" id="SM00448">
    <property type="entry name" value="REC"/>
    <property type="match status" value="1"/>
</dbReference>
<dbReference type="PANTHER" id="PTHR42872">
    <property type="entry name" value="PROTEIN-GLUTAMATE METHYLESTERASE/PROTEIN-GLUTAMINE GLUTAMINASE"/>
    <property type="match status" value="1"/>
</dbReference>
<comment type="caution">
    <text evidence="3">The sequence shown here is derived from an EMBL/GenBank/DDBJ whole genome shotgun (WGS) entry which is preliminary data.</text>
</comment>
<gene>
    <name evidence="3" type="ORF">QH73_0000140</name>
</gene>
<name>A0A9X5E020_9CYAN</name>
<dbReference type="Gene3D" id="3.40.50.2300">
    <property type="match status" value="1"/>
</dbReference>
<dbReference type="InterPro" id="IPR001789">
    <property type="entry name" value="Sig_transdc_resp-reg_receiver"/>
</dbReference>
<feature type="domain" description="Response regulatory" evidence="2">
    <location>
        <begin position="5"/>
        <end position="123"/>
    </location>
</feature>
<dbReference type="Proteomes" id="UP000031532">
    <property type="component" value="Unassembled WGS sequence"/>
</dbReference>
<dbReference type="EMBL" id="JTJC03000001">
    <property type="protein sequence ID" value="NHC33086.1"/>
    <property type="molecule type" value="Genomic_DNA"/>
</dbReference>
<reference evidence="3 4" key="1">
    <citation type="journal article" date="2015" name="Genome Announc.">
        <title>Draft Genome Sequence of the Terrestrial Cyanobacterium Scytonema millei VB511283, Isolated from Eastern India.</title>
        <authorList>
            <person name="Sen D."/>
            <person name="Chandrababunaidu M.M."/>
            <person name="Singh D."/>
            <person name="Sanghi N."/>
            <person name="Ghorai A."/>
            <person name="Mishra G.P."/>
            <person name="Madduluri M."/>
            <person name="Adhikary S.P."/>
            <person name="Tripathy S."/>
        </authorList>
    </citation>
    <scope>NUCLEOTIDE SEQUENCE [LARGE SCALE GENOMIC DNA]</scope>
    <source>
        <strain evidence="3 4">VB511283</strain>
    </source>
</reference>
<sequence>MTPIKVLLVDDSPVAMSIFRKVLDSAPEVQVVGTAQDGAEALNLIPRVQPQVICTDLKMPKMDGLEFIKQVMAKTPLPILVLSDAVQKQDIDNVFQVLQAGAIDVMPKPASVSTADQEELKRQLITKIRVLASKQVSAKPLT</sequence>
<evidence type="ECO:0000256" key="1">
    <source>
        <dbReference type="PROSITE-ProRule" id="PRU00169"/>
    </source>
</evidence>
<evidence type="ECO:0000259" key="2">
    <source>
        <dbReference type="PROSITE" id="PS50110"/>
    </source>
</evidence>
<feature type="modified residue" description="4-aspartylphosphate" evidence="1">
    <location>
        <position position="56"/>
    </location>
</feature>
<accession>A0A9X5E020</accession>
<evidence type="ECO:0000313" key="4">
    <source>
        <dbReference type="Proteomes" id="UP000031532"/>
    </source>
</evidence>
<dbReference type="InterPro" id="IPR011006">
    <property type="entry name" value="CheY-like_superfamily"/>
</dbReference>
<dbReference type="PROSITE" id="PS50110">
    <property type="entry name" value="RESPONSE_REGULATORY"/>
    <property type="match status" value="1"/>
</dbReference>
<proteinExistence type="predicted"/>
<dbReference type="OrthoDB" id="9793421at2"/>
<dbReference type="PANTHER" id="PTHR42872:SF6">
    <property type="entry name" value="PROTEIN-GLUTAMATE METHYLESTERASE_PROTEIN-GLUTAMINE GLUTAMINASE"/>
    <property type="match status" value="1"/>
</dbReference>
<keyword evidence="1" id="KW-0597">Phosphoprotein</keyword>
<protein>
    <submittedName>
        <fullName evidence="3">Response regulator</fullName>
    </submittedName>
</protein>
<keyword evidence="4" id="KW-1185">Reference proteome</keyword>
<evidence type="ECO:0000313" key="3">
    <source>
        <dbReference type="EMBL" id="NHC33086.1"/>
    </source>
</evidence>